<feature type="domain" description="AB hydrolase-1" evidence="2">
    <location>
        <begin position="26"/>
        <end position="264"/>
    </location>
</feature>
<dbReference type="PRINTS" id="PR00111">
    <property type="entry name" value="ABHYDROLASE"/>
</dbReference>
<evidence type="ECO:0000256" key="1">
    <source>
        <dbReference type="ARBA" id="ARBA00022801"/>
    </source>
</evidence>
<keyword evidence="1 3" id="KW-0378">Hydrolase</keyword>
<dbReference type="Proteomes" id="UP000250434">
    <property type="component" value="Chromosome"/>
</dbReference>
<dbReference type="GO" id="GO:0016787">
    <property type="term" value="F:hydrolase activity"/>
    <property type="evidence" value="ECO:0007669"/>
    <property type="project" value="UniProtKB-KW"/>
</dbReference>
<dbReference type="KEGG" id="aab:A4R43_32745"/>
<dbReference type="RefSeq" id="WP_113695689.1">
    <property type="nucleotide sequence ID" value="NZ_CP015163.1"/>
</dbReference>
<dbReference type="PRINTS" id="PR00412">
    <property type="entry name" value="EPOXHYDRLASE"/>
</dbReference>
<evidence type="ECO:0000259" key="2">
    <source>
        <dbReference type="Pfam" id="PF12697"/>
    </source>
</evidence>
<dbReference type="InterPro" id="IPR000639">
    <property type="entry name" value="Epox_hydrolase-like"/>
</dbReference>
<name>A0A344LF01_9PSEU</name>
<dbReference type="EMBL" id="CP015163">
    <property type="protein sequence ID" value="AXB46625.1"/>
    <property type="molecule type" value="Genomic_DNA"/>
</dbReference>
<dbReference type="PANTHER" id="PTHR43798:SF31">
    <property type="entry name" value="AB HYDROLASE SUPERFAMILY PROTEIN YCLE"/>
    <property type="match status" value="1"/>
</dbReference>
<dbReference type="OrthoDB" id="9785847at2"/>
<dbReference type="GO" id="GO:0016020">
    <property type="term" value="C:membrane"/>
    <property type="evidence" value="ECO:0007669"/>
    <property type="project" value="TreeGrafter"/>
</dbReference>
<organism evidence="3 4">
    <name type="scientific">Amycolatopsis albispora</name>
    <dbReference type="NCBI Taxonomy" id="1804986"/>
    <lineage>
        <taxon>Bacteria</taxon>
        <taxon>Bacillati</taxon>
        <taxon>Actinomycetota</taxon>
        <taxon>Actinomycetes</taxon>
        <taxon>Pseudonocardiales</taxon>
        <taxon>Pseudonocardiaceae</taxon>
        <taxon>Amycolatopsis</taxon>
    </lineage>
</organism>
<gene>
    <name evidence="3" type="ORF">A4R43_32745</name>
</gene>
<dbReference type="PANTHER" id="PTHR43798">
    <property type="entry name" value="MONOACYLGLYCEROL LIPASE"/>
    <property type="match status" value="1"/>
</dbReference>
<dbReference type="AlphaFoldDB" id="A0A344LF01"/>
<evidence type="ECO:0000313" key="3">
    <source>
        <dbReference type="EMBL" id="AXB46625.1"/>
    </source>
</evidence>
<dbReference type="Gene3D" id="3.40.50.1820">
    <property type="entry name" value="alpha/beta hydrolase"/>
    <property type="match status" value="1"/>
</dbReference>
<proteinExistence type="predicted"/>
<keyword evidence="4" id="KW-1185">Reference proteome</keyword>
<dbReference type="InterPro" id="IPR050266">
    <property type="entry name" value="AB_hydrolase_sf"/>
</dbReference>
<dbReference type="InterPro" id="IPR029058">
    <property type="entry name" value="AB_hydrolase_fold"/>
</dbReference>
<dbReference type="SUPFAM" id="SSF53474">
    <property type="entry name" value="alpha/beta-Hydrolases"/>
    <property type="match status" value="1"/>
</dbReference>
<dbReference type="Pfam" id="PF12697">
    <property type="entry name" value="Abhydrolase_6"/>
    <property type="match status" value="1"/>
</dbReference>
<reference evidence="3 4" key="1">
    <citation type="submission" date="2016-04" db="EMBL/GenBank/DDBJ databases">
        <title>Complete genome sequence and analysis of deep-sea sediment isolate, Amycolatopsis sp. WP1.</title>
        <authorList>
            <person name="Wang H."/>
            <person name="Chen S."/>
            <person name="Wu Q."/>
        </authorList>
    </citation>
    <scope>NUCLEOTIDE SEQUENCE [LARGE SCALE GENOMIC DNA]</scope>
    <source>
        <strain evidence="3 4">WP1</strain>
    </source>
</reference>
<protein>
    <submittedName>
        <fullName evidence="3">Alpha/beta hydrolase</fullName>
    </submittedName>
</protein>
<sequence length="276" mass="28284">MLTEVIGAGGVRLGLRVAGAANTSAIVLVHGWAQSSLAWSPQLADPGLTARYRLVGVDLRGHGGSDVPALGYDEPRVWAEDLAAVIDFAGAGAPVLLVGWSYGGLVITDYLRVHGTTNVAGIVFAGAITEIGRDRPGGRVGPAMRNALPAALSDDPAEAVPALTALCAGMSSRPVDGPLAQSLLGTSLSVPPAVRAALFRRDVDSSAVLAGLDVPTLVIHGVQDQVVDLSAGEYAAGKIAGARTRWMPGTGHLPFVEAAAEFNSALEQFAGERFAH</sequence>
<dbReference type="InterPro" id="IPR000073">
    <property type="entry name" value="AB_hydrolase_1"/>
</dbReference>
<evidence type="ECO:0000313" key="4">
    <source>
        <dbReference type="Proteomes" id="UP000250434"/>
    </source>
</evidence>
<accession>A0A344LF01</accession>